<sequence length="29" mass="3142">MNVSQSSSAVREHLYSAIQLQCTLDVACS</sequence>
<dbReference type="AlphaFoldDB" id="A0A0E9UVK7"/>
<reference evidence="1" key="1">
    <citation type="submission" date="2014-11" db="EMBL/GenBank/DDBJ databases">
        <authorList>
            <person name="Amaro Gonzalez C."/>
        </authorList>
    </citation>
    <scope>NUCLEOTIDE SEQUENCE</scope>
</reference>
<organism evidence="1">
    <name type="scientific">Anguilla anguilla</name>
    <name type="common">European freshwater eel</name>
    <name type="synonym">Muraena anguilla</name>
    <dbReference type="NCBI Taxonomy" id="7936"/>
    <lineage>
        <taxon>Eukaryota</taxon>
        <taxon>Metazoa</taxon>
        <taxon>Chordata</taxon>
        <taxon>Craniata</taxon>
        <taxon>Vertebrata</taxon>
        <taxon>Euteleostomi</taxon>
        <taxon>Actinopterygii</taxon>
        <taxon>Neopterygii</taxon>
        <taxon>Teleostei</taxon>
        <taxon>Anguilliformes</taxon>
        <taxon>Anguillidae</taxon>
        <taxon>Anguilla</taxon>
    </lineage>
</organism>
<accession>A0A0E9UVK7</accession>
<protein>
    <submittedName>
        <fullName evidence="1">Uncharacterized protein</fullName>
    </submittedName>
</protein>
<evidence type="ECO:0000313" key="1">
    <source>
        <dbReference type="EMBL" id="JAH69842.1"/>
    </source>
</evidence>
<dbReference type="EMBL" id="GBXM01038735">
    <property type="protein sequence ID" value="JAH69842.1"/>
    <property type="molecule type" value="Transcribed_RNA"/>
</dbReference>
<proteinExistence type="predicted"/>
<reference evidence="1" key="2">
    <citation type="journal article" date="2015" name="Fish Shellfish Immunol.">
        <title>Early steps in the European eel (Anguilla anguilla)-Vibrio vulnificus interaction in the gills: Role of the RtxA13 toxin.</title>
        <authorList>
            <person name="Callol A."/>
            <person name="Pajuelo D."/>
            <person name="Ebbesson L."/>
            <person name="Teles M."/>
            <person name="MacKenzie S."/>
            <person name="Amaro C."/>
        </authorList>
    </citation>
    <scope>NUCLEOTIDE SEQUENCE</scope>
</reference>
<name>A0A0E9UVK7_ANGAN</name>